<dbReference type="GO" id="GO:0006629">
    <property type="term" value="P:lipid metabolic process"/>
    <property type="evidence" value="ECO:0007669"/>
    <property type="project" value="InterPro"/>
</dbReference>
<dbReference type="InterPro" id="IPR017946">
    <property type="entry name" value="PLC-like_Pdiesterase_TIM-brl"/>
</dbReference>
<name>A0A4R7J7F9_9ACTN</name>
<keyword evidence="3" id="KW-1185">Reference proteome</keyword>
<comment type="caution">
    <text evidence="2">The sequence shown here is derived from an EMBL/GenBank/DDBJ whole genome shotgun (WGS) entry which is preliminary data.</text>
</comment>
<reference evidence="2 3" key="1">
    <citation type="submission" date="2019-03" db="EMBL/GenBank/DDBJ databases">
        <title>Genomic Encyclopedia of Archaeal and Bacterial Type Strains, Phase II (KMG-II): from individual species to whole genera.</title>
        <authorList>
            <person name="Goeker M."/>
        </authorList>
    </citation>
    <scope>NUCLEOTIDE SEQUENCE [LARGE SCALE GENOMIC DNA]</scope>
    <source>
        <strain evidence="2 3">DSM 24323</strain>
    </source>
</reference>
<protein>
    <submittedName>
        <fullName evidence="2">Glycerophosphoryl diester phosphodiesterase</fullName>
    </submittedName>
</protein>
<dbReference type="OrthoDB" id="5241788at2"/>
<dbReference type="Pfam" id="PF03009">
    <property type="entry name" value="GDPD"/>
    <property type="match status" value="1"/>
</dbReference>
<sequence>MTDRSGVRRIYPGFAALAHRGGPGLPASRGRENSMLAFGNAIEWGYRCLETDVQATRDGVLVTFHDATLDRTTDSSGTLTALPWSEVRQARIGGTEPIPTLDEVLDSFDATVNIDLKSENATELVAGAVHRHRAEDRVCVVSFDDNRLRRFRRLTGGRIATVCTQSAVAAVIGSPSVRLGRGIGGDVFQVPVTHRVGPLRVPVINRRFLERAHALGRPVHAWTINDSEQMHGLIDLGIDGIITDRIDVLREVLTERGLW</sequence>
<proteinExistence type="predicted"/>
<dbReference type="PROSITE" id="PS51704">
    <property type="entry name" value="GP_PDE"/>
    <property type="match status" value="1"/>
</dbReference>
<evidence type="ECO:0000313" key="2">
    <source>
        <dbReference type="EMBL" id="TDT33382.1"/>
    </source>
</evidence>
<dbReference type="PANTHER" id="PTHR43805:SF1">
    <property type="entry name" value="GP-PDE DOMAIN-CONTAINING PROTEIN"/>
    <property type="match status" value="1"/>
</dbReference>
<feature type="domain" description="GP-PDE" evidence="1">
    <location>
        <begin position="14"/>
        <end position="253"/>
    </location>
</feature>
<dbReference type="Proteomes" id="UP000295371">
    <property type="component" value="Unassembled WGS sequence"/>
</dbReference>
<dbReference type="SUPFAM" id="SSF51695">
    <property type="entry name" value="PLC-like phosphodiesterases"/>
    <property type="match status" value="1"/>
</dbReference>
<evidence type="ECO:0000259" key="1">
    <source>
        <dbReference type="PROSITE" id="PS51704"/>
    </source>
</evidence>
<dbReference type="GO" id="GO:0008081">
    <property type="term" value="F:phosphoric diester hydrolase activity"/>
    <property type="evidence" value="ECO:0007669"/>
    <property type="project" value="InterPro"/>
</dbReference>
<dbReference type="PANTHER" id="PTHR43805">
    <property type="entry name" value="GLYCEROPHOSPHORYL DIESTER PHOSPHODIESTERASE"/>
    <property type="match status" value="1"/>
</dbReference>
<accession>A0A4R7J7F9</accession>
<dbReference type="RefSeq" id="WP_133753909.1">
    <property type="nucleotide sequence ID" value="NZ_CP171129.1"/>
</dbReference>
<dbReference type="EMBL" id="SOAW01000001">
    <property type="protein sequence ID" value="TDT33382.1"/>
    <property type="molecule type" value="Genomic_DNA"/>
</dbReference>
<organism evidence="2 3">
    <name type="scientific">Naumannella halotolerans</name>
    <dbReference type="NCBI Taxonomy" id="993414"/>
    <lineage>
        <taxon>Bacteria</taxon>
        <taxon>Bacillati</taxon>
        <taxon>Actinomycetota</taxon>
        <taxon>Actinomycetes</taxon>
        <taxon>Propionibacteriales</taxon>
        <taxon>Propionibacteriaceae</taxon>
        <taxon>Naumannella</taxon>
    </lineage>
</organism>
<gene>
    <name evidence="2" type="ORF">CLV29_0993</name>
</gene>
<dbReference type="AlphaFoldDB" id="A0A4R7J7F9"/>
<dbReference type="Gene3D" id="3.20.20.190">
    <property type="entry name" value="Phosphatidylinositol (PI) phosphodiesterase"/>
    <property type="match status" value="1"/>
</dbReference>
<dbReference type="InterPro" id="IPR030395">
    <property type="entry name" value="GP_PDE_dom"/>
</dbReference>
<evidence type="ECO:0000313" key="3">
    <source>
        <dbReference type="Proteomes" id="UP000295371"/>
    </source>
</evidence>